<dbReference type="SUPFAM" id="SSF46785">
    <property type="entry name" value="Winged helix' DNA-binding domain"/>
    <property type="match status" value="1"/>
</dbReference>
<gene>
    <name evidence="5" type="ORF">BN112_1950</name>
</gene>
<dbReference type="InterPro" id="IPR036388">
    <property type="entry name" value="WH-like_DNA-bd_sf"/>
</dbReference>
<evidence type="ECO:0000259" key="4">
    <source>
        <dbReference type="PROSITE" id="PS50949"/>
    </source>
</evidence>
<feature type="domain" description="HTH gntR-type" evidence="4">
    <location>
        <begin position="25"/>
        <end position="92"/>
    </location>
</feature>
<evidence type="ECO:0000313" key="5">
    <source>
        <dbReference type="EMBL" id="CCJ53867.1"/>
    </source>
</evidence>
<dbReference type="InterPro" id="IPR000524">
    <property type="entry name" value="Tscrpt_reg_HTH_GntR"/>
</dbReference>
<dbReference type="SUPFAM" id="SSF48008">
    <property type="entry name" value="GntR ligand-binding domain-like"/>
    <property type="match status" value="1"/>
</dbReference>
<evidence type="ECO:0000313" key="6">
    <source>
        <dbReference type="Proteomes" id="UP000007564"/>
    </source>
</evidence>
<sequence length="237" mass="26990">MANFQATIHSRPLSPEFMTQARRPASTIQAVLTNLREKISLQSILPGARLTEEELVDNYSIPRAMAREVLAVLEDRGIVRRIPNKGAVVAHVDMQWVYHYYDAREALDGMMVRLAARQTRPEDWADLVEQFGEPFQKALETGDVDRLISLIETFRNRLQTAANNPVLSDLAERIHERIRVVRQRVALLPGRAETMVADYRAVLAALARSDAEEAEQLMGILNRNNRAAIQKYERYVV</sequence>
<evidence type="ECO:0000256" key="2">
    <source>
        <dbReference type="ARBA" id="ARBA00023125"/>
    </source>
</evidence>
<dbReference type="AlphaFoldDB" id="A0A0C6P6R9"/>
<accession>A0A0C6P6R9</accession>
<dbReference type="KEGG" id="bbh:BN112_1950"/>
<organism evidence="5 6">
    <name type="scientific">Bordetella bronchiseptica 253</name>
    <dbReference type="NCBI Taxonomy" id="568707"/>
    <lineage>
        <taxon>Bacteria</taxon>
        <taxon>Pseudomonadati</taxon>
        <taxon>Pseudomonadota</taxon>
        <taxon>Betaproteobacteria</taxon>
        <taxon>Burkholderiales</taxon>
        <taxon>Alcaligenaceae</taxon>
        <taxon>Bordetella</taxon>
    </lineage>
</organism>
<keyword evidence="3" id="KW-0804">Transcription</keyword>
<dbReference type="Gene3D" id="1.10.10.10">
    <property type="entry name" value="Winged helix-like DNA-binding domain superfamily/Winged helix DNA-binding domain"/>
    <property type="match status" value="1"/>
</dbReference>
<dbReference type="InterPro" id="IPR008920">
    <property type="entry name" value="TF_FadR/GntR_C"/>
</dbReference>
<keyword evidence="2" id="KW-0238">DNA-binding</keyword>
<dbReference type="GO" id="GO:0003700">
    <property type="term" value="F:DNA-binding transcription factor activity"/>
    <property type="evidence" value="ECO:0007669"/>
    <property type="project" value="InterPro"/>
</dbReference>
<keyword evidence="1" id="KW-0805">Transcription regulation</keyword>
<dbReference type="InterPro" id="IPR011711">
    <property type="entry name" value="GntR_C"/>
</dbReference>
<dbReference type="EMBL" id="HE965806">
    <property type="protein sequence ID" value="CCJ53867.1"/>
    <property type="molecule type" value="Genomic_DNA"/>
</dbReference>
<protein>
    <submittedName>
        <fullName evidence="5">Putative GntR-family transcriptional regulator</fullName>
    </submittedName>
</protein>
<dbReference type="GO" id="GO:0003677">
    <property type="term" value="F:DNA binding"/>
    <property type="evidence" value="ECO:0007669"/>
    <property type="project" value="UniProtKB-KW"/>
</dbReference>
<dbReference type="PROSITE" id="PS50949">
    <property type="entry name" value="HTH_GNTR"/>
    <property type="match status" value="1"/>
</dbReference>
<proteinExistence type="predicted"/>
<dbReference type="HOGENOM" id="CLU_017584_5_1_4"/>
<dbReference type="Proteomes" id="UP000007564">
    <property type="component" value="Chromosome"/>
</dbReference>
<dbReference type="Pfam" id="PF00392">
    <property type="entry name" value="GntR"/>
    <property type="match status" value="1"/>
</dbReference>
<evidence type="ECO:0000256" key="3">
    <source>
        <dbReference type="ARBA" id="ARBA00023163"/>
    </source>
</evidence>
<evidence type="ECO:0000256" key="1">
    <source>
        <dbReference type="ARBA" id="ARBA00023015"/>
    </source>
</evidence>
<dbReference type="PANTHER" id="PTHR43537">
    <property type="entry name" value="TRANSCRIPTIONAL REGULATOR, GNTR FAMILY"/>
    <property type="match status" value="1"/>
</dbReference>
<dbReference type="PANTHER" id="PTHR43537:SF5">
    <property type="entry name" value="UXU OPERON TRANSCRIPTIONAL REGULATOR"/>
    <property type="match status" value="1"/>
</dbReference>
<dbReference type="Gene3D" id="1.20.120.530">
    <property type="entry name" value="GntR ligand-binding domain-like"/>
    <property type="match status" value="1"/>
</dbReference>
<dbReference type="SMART" id="SM00895">
    <property type="entry name" value="FCD"/>
    <property type="match status" value="1"/>
</dbReference>
<name>A0A0C6P6R9_BORBO</name>
<dbReference type="Pfam" id="PF07729">
    <property type="entry name" value="FCD"/>
    <property type="match status" value="1"/>
</dbReference>
<dbReference type="OrthoDB" id="8640050at2"/>
<reference evidence="5 6" key="1">
    <citation type="journal article" date="2012" name="BMC Genomics">
        <title>Comparative genomics of the classical Bordetella subspecies: the evolution and exchange of virulence-associated diversity amongst closely related pathogens.</title>
        <authorList>
            <person name="Park J."/>
            <person name="Zhang Y."/>
            <person name="Buboltz A.M."/>
            <person name="Zhang X."/>
            <person name="Schuster S.C."/>
            <person name="Ahuja U."/>
            <person name="Liu M."/>
            <person name="Miller J.F."/>
            <person name="Sebaihia M."/>
            <person name="Bentley S.D."/>
            <person name="Parkhill J."/>
            <person name="Harvill E.T."/>
        </authorList>
    </citation>
    <scope>NUCLEOTIDE SEQUENCE [LARGE SCALE GENOMIC DNA]</scope>
    <source>
        <strain evidence="5 6">253</strain>
    </source>
</reference>
<dbReference type="InterPro" id="IPR036390">
    <property type="entry name" value="WH_DNA-bd_sf"/>
</dbReference>
<dbReference type="SMART" id="SM00345">
    <property type="entry name" value="HTH_GNTR"/>
    <property type="match status" value="1"/>
</dbReference>